<evidence type="ECO:0000256" key="3">
    <source>
        <dbReference type="ARBA" id="ARBA00022980"/>
    </source>
</evidence>
<evidence type="ECO:0000256" key="1">
    <source>
        <dbReference type="ARBA" id="ARBA00003362"/>
    </source>
</evidence>
<evidence type="ECO:0000256" key="2">
    <source>
        <dbReference type="ARBA" id="ARBA00005436"/>
    </source>
</evidence>
<dbReference type="CDD" id="cd05833">
    <property type="entry name" value="Ribosomal_P2"/>
    <property type="match status" value="1"/>
</dbReference>
<dbReference type="HAMAP" id="MF_01478">
    <property type="entry name" value="Ribosomal_L12_arch"/>
    <property type="match status" value="1"/>
</dbReference>
<name>A0A8C4K856_DRONO</name>
<evidence type="ECO:0000256" key="5">
    <source>
        <dbReference type="ARBA" id="ARBA00035301"/>
    </source>
</evidence>
<dbReference type="PANTHER" id="PTHR21141:SF5">
    <property type="entry name" value="LARGE RIBOSOMAL SUBUNIT PROTEIN P2"/>
    <property type="match status" value="1"/>
</dbReference>
<dbReference type="RefSeq" id="XP_025964050.1">
    <property type="nucleotide sequence ID" value="XM_026108265.2"/>
</dbReference>
<dbReference type="Ensembl" id="ENSDNVT00000020747.1">
    <property type="protein sequence ID" value="ENSDNVP00000017252.1"/>
    <property type="gene ID" value="ENSDNVG00000012074.1"/>
</dbReference>
<feature type="compositionally biased region" description="Low complexity" evidence="7">
    <location>
        <begin position="79"/>
        <end position="91"/>
    </location>
</feature>
<evidence type="ECO:0000256" key="7">
    <source>
        <dbReference type="SAM" id="MobiDB-lite"/>
    </source>
</evidence>
<dbReference type="Pfam" id="PF00428">
    <property type="entry name" value="Ribosomal_60s"/>
    <property type="match status" value="1"/>
</dbReference>
<dbReference type="InterPro" id="IPR044076">
    <property type="entry name" value="Ribosomal_P2"/>
</dbReference>
<keyword evidence="4" id="KW-0687">Ribonucleoprotein</keyword>
<evidence type="ECO:0000313" key="9">
    <source>
        <dbReference type="Proteomes" id="UP000694423"/>
    </source>
</evidence>
<reference evidence="8" key="2">
    <citation type="submission" date="2025-09" db="UniProtKB">
        <authorList>
            <consortium name="Ensembl"/>
        </authorList>
    </citation>
    <scope>IDENTIFICATION</scope>
</reference>
<gene>
    <name evidence="8" type="primary">RPLP2</name>
</gene>
<evidence type="ECO:0000256" key="4">
    <source>
        <dbReference type="ARBA" id="ARBA00023274"/>
    </source>
</evidence>
<protein>
    <recommendedName>
        <fullName evidence="5">Large ribosomal subunit protein P2</fullName>
    </recommendedName>
    <alternativeName>
        <fullName evidence="6">60S acidic ribosomal protein P2</fullName>
    </alternativeName>
</protein>
<evidence type="ECO:0000313" key="8">
    <source>
        <dbReference type="Ensembl" id="ENSDNVP00000017252.1"/>
    </source>
</evidence>
<dbReference type="CTD" id="6181"/>
<keyword evidence="3" id="KW-0689">Ribosomal protein</keyword>
<feature type="compositionally biased region" description="Basic and acidic residues" evidence="7">
    <location>
        <begin position="92"/>
        <end position="102"/>
    </location>
</feature>
<sequence length="116" mass="11827">MRYVAAYLLAVLGGNESPTSKDLKKILDSVGIETDDERVNKVISELNGKNIEDVIAQGNGKLASMPAGGAVAVSAAGGSAAPAAGGAAPAAAEEKKEEKKEESEESDDDMGFGLFD</sequence>
<dbReference type="OrthoDB" id="1227494at2759"/>
<comment type="similarity">
    <text evidence="2">Belongs to the eukaryotic ribosomal protein P1/P2 family.</text>
</comment>
<proteinExistence type="inferred from homology"/>
<dbReference type="GeneID" id="112988044"/>
<reference evidence="8" key="1">
    <citation type="submission" date="2025-08" db="UniProtKB">
        <authorList>
            <consortium name="Ensembl"/>
        </authorList>
    </citation>
    <scope>IDENTIFICATION</scope>
</reference>
<dbReference type="Gene3D" id="1.10.10.1410">
    <property type="match status" value="1"/>
</dbReference>
<feature type="region of interest" description="Disordered" evidence="7">
    <location>
        <begin position="79"/>
        <end position="116"/>
    </location>
</feature>
<accession>A0A8C4K856</accession>
<dbReference type="FunFam" id="1.10.10.1410:FF:000002">
    <property type="entry name" value="60S acidic ribosomal protein P2"/>
    <property type="match status" value="1"/>
</dbReference>
<dbReference type="AlphaFoldDB" id="A0A8C4K856"/>
<evidence type="ECO:0000256" key="6">
    <source>
        <dbReference type="ARBA" id="ARBA00035443"/>
    </source>
</evidence>
<keyword evidence="9" id="KW-1185">Reference proteome</keyword>
<dbReference type="KEGG" id="dne:112988044"/>
<organism evidence="8 9">
    <name type="scientific">Dromaius novaehollandiae</name>
    <name type="common">Emu</name>
    <dbReference type="NCBI Taxonomy" id="8790"/>
    <lineage>
        <taxon>Eukaryota</taxon>
        <taxon>Metazoa</taxon>
        <taxon>Chordata</taxon>
        <taxon>Craniata</taxon>
        <taxon>Vertebrata</taxon>
        <taxon>Euteleostomi</taxon>
        <taxon>Archelosauria</taxon>
        <taxon>Archosauria</taxon>
        <taxon>Dinosauria</taxon>
        <taxon>Saurischia</taxon>
        <taxon>Theropoda</taxon>
        <taxon>Coelurosauria</taxon>
        <taxon>Aves</taxon>
        <taxon>Palaeognathae</taxon>
        <taxon>Casuariiformes</taxon>
        <taxon>Dromaiidae</taxon>
        <taxon>Dromaius</taxon>
    </lineage>
</organism>
<dbReference type="PANTHER" id="PTHR21141">
    <property type="entry name" value="60S ACIDIC RIBOSOMAL PROTEIN FAMILY MEMBER"/>
    <property type="match status" value="1"/>
</dbReference>
<dbReference type="Proteomes" id="UP000694423">
    <property type="component" value="Unplaced"/>
</dbReference>
<comment type="function">
    <text evidence="1">Plays an important role in the elongation step of protein synthesis.</text>
</comment>
<dbReference type="InterPro" id="IPR038716">
    <property type="entry name" value="P1/P2_N_sf"/>
</dbReference>
<dbReference type="GO" id="GO:0022625">
    <property type="term" value="C:cytosolic large ribosomal subunit"/>
    <property type="evidence" value="ECO:0007669"/>
    <property type="project" value="InterPro"/>
</dbReference>
<dbReference type="GO" id="GO:0003735">
    <property type="term" value="F:structural constituent of ribosome"/>
    <property type="evidence" value="ECO:0007669"/>
    <property type="project" value="InterPro"/>
</dbReference>
<dbReference type="InterPro" id="IPR027534">
    <property type="entry name" value="Ribosomal_P1/P2"/>
</dbReference>
<dbReference type="GO" id="GO:0002182">
    <property type="term" value="P:cytoplasmic translational elongation"/>
    <property type="evidence" value="ECO:0007669"/>
    <property type="project" value="InterPro"/>
</dbReference>